<dbReference type="InterPro" id="IPR000600">
    <property type="entry name" value="ROK"/>
</dbReference>
<dbReference type="EMBL" id="LGIA01000207">
    <property type="protein sequence ID" value="KOH42903.1"/>
    <property type="molecule type" value="Genomic_DNA"/>
</dbReference>
<dbReference type="AlphaFoldDB" id="A0A0L8V3F5"/>
<dbReference type="Pfam" id="PF00480">
    <property type="entry name" value="ROK"/>
    <property type="match status" value="1"/>
</dbReference>
<accession>A0A0L8V3F5</accession>
<dbReference type="Gene3D" id="3.30.420.40">
    <property type="match status" value="2"/>
</dbReference>
<evidence type="ECO:0000313" key="2">
    <source>
        <dbReference type="EMBL" id="KOH42903.1"/>
    </source>
</evidence>
<keyword evidence="3" id="KW-1185">Reference proteome</keyword>
<dbReference type="PANTHER" id="PTHR18964">
    <property type="entry name" value="ROK (REPRESSOR, ORF, KINASE) FAMILY"/>
    <property type="match status" value="1"/>
</dbReference>
<comment type="similarity">
    <text evidence="1">Belongs to the ROK (NagC/XylR) family.</text>
</comment>
<name>A0A0L8V3F5_9BACT</name>
<protein>
    <submittedName>
        <fullName evidence="2">ROK family transcriptional regulator</fullName>
    </submittedName>
</protein>
<dbReference type="InterPro" id="IPR043129">
    <property type="entry name" value="ATPase_NBD"/>
</dbReference>
<proteinExistence type="inferred from homology"/>
<dbReference type="PANTHER" id="PTHR18964:SF149">
    <property type="entry name" value="BIFUNCTIONAL UDP-N-ACETYLGLUCOSAMINE 2-EPIMERASE_N-ACETYLMANNOSAMINE KINASE"/>
    <property type="match status" value="1"/>
</dbReference>
<evidence type="ECO:0000256" key="1">
    <source>
        <dbReference type="ARBA" id="ARBA00006479"/>
    </source>
</evidence>
<dbReference type="CDD" id="cd23763">
    <property type="entry name" value="ASKHA_ATPase_ROK"/>
    <property type="match status" value="1"/>
</dbReference>
<reference evidence="3" key="1">
    <citation type="submission" date="2015-07" db="EMBL/GenBank/DDBJ databases">
        <title>Genome sequencing of Sunxiuqinia dokdonensis strain SK.</title>
        <authorList>
            <person name="Ahn S."/>
            <person name="Kim B.-C."/>
        </authorList>
    </citation>
    <scope>NUCLEOTIDE SEQUENCE [LARGE SCALE GENOMIC DNA]</scope>
    <source>
        <strain evidence="3">SK</strain>
    </source>
</reference>
<dbReference type="PATRIC" id="fig|1409788.3.peg.4357"/>
<comment type="caution">
    <text evidence="2">The sequence shown here is derived from an EMBL/GenBank/DDBJ whole genome shotgun (WGS) entry which is preliminary data.</text>
</comment>
<dbReference type="RefSeq" id="WP_053187988.1">
    <property type="nucleotide sequence ID" value="NZ_LGIA01000207.1"/>
</dbReference>
<dbReference type="STRING" id="1409788.NC99_42650"/>
<sequence>MKKIAIGVDVGGSHVSSAAFNWESEKFLDKTFAENDLDNHAQSDVIIDSWGKTIAESIRLAGVENIAGVGFAMPGPFDYENGIPRFTGENNKYENIYGLNVPEALRAYLKLPADFPVRFINDATAFAIGEDWAGKAKGSTRSLSITLGTGFGSAFLKDSLPVTTGADVPDQGCIWHLPFESGIADDYFSTRGLIARYKDATGKTVTGAKAVAEAAAHEKEAQLIFDDFGQKLIDLLQPWLQKFGVEVLVIGGNIANAFHLFQPTMNAALQKSGLSLRVELSELKENAAIIGSARLAEPDFWKRVAPCLATM</sequence>
<evidence type="ECO:0000313" key="3">
    <source>
        <dbReference type="Proteomes" id="UP000036958"/>
    </source>
</evidence>
<dbReference type="SUPFAM" id="SSF53067">
    <property type="entry name" value="Actin-like ATPase domain"/>
    <property type="match status" value="1"/>
</dbReference>
<gene>
    <name evidence="2" type="ORF">NC99_42650</name>
</gene>
<dbReference type="OrthoDB" id="9808275at2"/>
<organism evidence="2 3">
    <name type="scientific">Sunxiuqinia dokdonensis</name>
    <dbReference type="NCBI Taxonomy" id="1409788"/>
    <lineage>
        <taxon>Bacteria</taxon>
        <taxon>Pseudomonadati</taxon>
        <taxon>Bacteroidota</taxon>
        <taxon>Bacteroidia</taxon>
        <taxon>Marinilabiliales</taxon>
        <taxon>Prolixibacteraceae</taxon>
        <taxon>Sunxiuqinia</taxon>
    </lineage>
</organism>
<dbReference type="Proteomes" id="UP000036958">
    <property type="component" value="Unassembled WGS sequence"/>
</dbReference>